<gene>
    <name evidence="13" type="primary">tonB3</name>
    <name evidence="13" type="ORF">HMPREF9081_2105</name>
</gene>
<feature type="compositionally biased region" description="Pro residues" evidence="10">
    <location>
        <begin position="67"/>
        <end position="77"/>
    </location>
</feature>
<accession>F5RPB9</accession>
<dbReference type="HOGENOM" id="CLU_1288142_0_0_9"/>
<evidence type="ECO:0000256" key="11">
    <source>
        <dbReference type="SAM" id="Phobius"/>
    </source>
</evidence>
<evidence type="ECO:0000256" key="4">
    <source>
        <dbReference type="ARBA" id="ARBA00022475"/>
    </source>
</evidence>
<keyword evidence="9 11" id="KW-0472">Membrane</keyword>
<dbReference type="OrthoDB" id="1680438at2"/>
<feature type="region of interest" description="Disordered" evidence="10">
    <location>
        <begin position="102"/>
        <end position="123"/>
    </location>
</feature>
<feature type="region of interest" description="Disordered" evidence="10">
    <location>
        <begin position="43"/>
        <end position="88"/>
    </location>
</feature>
<evidence type="ECO:0000256" key="9">
    <source>
        <dbReference type="ARBA" id="ARBA00023136"/>
    </source>
</evidence>
<evidence type="ECO:0000256" key="6">
    <source>
        <dbReference type="ARBA" id="ARBA00022692"/>
    </source>
</evidence>
<keyword evidence="3" id="KW-0813">Transport</keyword>
<evidence type="ECO:0000256" key="1">
    <source>
        <dbReference type="ARBA" id="ARBA00004383"/>
    </source>
</evidence>
<feature type="compositionally biased region" description="Basic and acidic residues" evidence="10">
    <location>
        <begin position="102"/>
        <end position="120"/>
    </location>
</feature>
<evidence type="ECO:0000256" key="3">
    <source>
        <dbReference type="ARBA" id="ARBA00022448"/>
    </source>
</evidence>
<dbReference type="AlphaFoldDB" id="F5RPB9"/>
<name>F5RPB9_9FIRM</name>
<evidence type="ECO:0000259" key="12">
    <source>
        <dbReference type="Pfam" id="PF03544"/>
    </source>
</evidence>
<dbReference type="Proteomes" id="UP000004067">
    <property type="component" value="Unassembled WGS sequence"/>
</dbReference>
<evidence type="ECO:0000256" key="2">
    <source>
        <dbReference type="ARBA" id="ARBA00006555"/>
    </source>
</evidence>
<feature type="domain" description="TonB C-terminal" evidence="12">
    <location>
        <begin position="144"/>
        <end position="209"/>
    </location>
</feature>
<dbReference type="RefSeq" id="WP_006307186.1">
    <property type="nucleotide sequence ID" value="NZ_GL892076.1"/>
</dbReference>
<keyword evidence="6 11" id="KW-0812">Transmembrane</keyword>
<reference evidence="13 14" key="1">
    <citation type="submission" date="2011-04" db="EMBL/GenBank/DDBJ databases">
        <authorList>
            <person name="Muzny D."/>
            <person name="Qin X."/>
            <person name="Deng J."/>
            <person name="Jiang H."/>
            <person name="Liu Y."/>
            <person name="Qu J."/>
            <person name="Song X.-Z."/>
            <person name="Zhang L."/>
            <person name="Thornton R."/>
            <person name="Coyle M."/>
            <person name="Francisco L."/>
            <person name="Jackson L."/>
            <person name="Javaid M."/>
            <person name="Korchina V."/>
            <person name="Kovar C."/>
            <person name="Mata R."/>
            <person name="Mathew T."/>
            <person name="Ngo R."/>
            <person name="Nguyen L."/>
            <person name="Nguyen N."/>
            <person name="Okwuonu G."/>
            <person name="Ongeri F."/>
            <person name="Pham C."/>
            <person name="Simmons D."/>
            <person name="Wilczek-Boney K."/>
            <person name="Hale W."/>
            <person name="Jakkamsetti A."/>
            <person name="Pham P."/>
            <person name="Ruth R."/>
            <person name="San Lucas F."/>
            <person name="Warren J."/>
            <person name="Zhang J."/>
            <person name="Zhao Z."/>
            <person name="Zhou C."/>
            <person name="Zhu D."/>
            <person name="Lee S."/>
            <person name="Bess C."/>
            <person name="Blankenburg K."/>
            <person name="Forbes L."/>
            <person name="Fu Q."/>
            <person name="Gubbala S."/>
            <person name="Hirani K."/>
            <person name="Jayaseelan J.C."/>
            <person name="Lara F."/>
            <person name="Munidasa M."/>
            <person name="Palculict T."/>
            <person name="Patil S."/>
            <person name="Pu L.-L."/>
            <person name="Saada N."/>
            <person name="Tang L."/>
            <person name="Weissenberger G."/>
            <person name="Zhu Y."/>
            <person name="Hemphill L."/>
            <person name="Shang Y."/>
            <person name="Youmans B."/>
            <person name="Ayvaz T."/>
            <person name="Ross M."/>
            <person name="Santibanez J."/>
            <person name="Aqrawi P."/>
            <person name="Gross S."/>
            <person name="Joshi V."/>
            <person name="Fowler G."/>
            <person name="Nazareth L."/>
            <person name="Reid J."/>
            <person name="Worley K."/>
            <person name="Petrosino J."/>
            <person name="Highlander S."/>
            <person name="Gibbs R."/>
        </authorList>
    </citation>
    <scope>NUCLEOTIDE SEQUENCE [LARGE SCALE GENOMIC DNA]</scope>
    <source>
        <strain evidence="13 14">DSM 2778</strain>
    </source>
</reference>
<dbReference type="STRING" id="888060.HMPREF9081_2105"/>
<dbReference type="PANTHER" id="PTHR33446">
    <property type="entry name" value="PROTEIN TONB-RELATED"/>
    <property type="match status" value="1"/>
</dbReference>
<sequence>MHYQTHWRLAFVLAFFFHIIAWLFLTILIPHVFKALEAPPQEEPMEWVELADDPGPPEEEQQEEEPPPPPPPPPPEPEQVEEEPAVVEAEVPEEAITEILKEVEETADKPEEPKVLRSGEGKQIGMPGKILHAEQPPYGVIEFKGRIAVSARIGTDGKVISTKIQVSSGNALYDRMARRIVEKQWKFEPAKDMNGQPMESDMQCPVYFNMKPARNIK</sequence>
<keyword evidence="14" id="KW-1185">Reference proteome</keyword>
<feature type="compositionally biased region" description="Acidic residues" evidence="10">
    <location>
        <begin position="78"/>
        <end position="88"/>
    </location>
</feature>
<keyword evidence="5" id="KW-0997">Cell inner membrane</keyword>
<organism evidence="13 14">
    <name type="scientific">Centipeda periodontii DSM 2778</name>
    <dbReference type="NCBI Taxonomy" id="888060"/>
    <lineage>
        <taxon>Bacteria</taxon>
        <taxon>Bacillati</taxon>
        <taxon>Bacillota</taxon>
        <taxon>Negativicutes</taxon>
        <taxon>Selenomonadales</taxon>
        <taxon>Selenomonadaceae</taxon>
        <taxon>Centipeda</taxon>
    </lineage>
</organism>
<comment type="subcellular location">
    <subcellularLocation>
        <location evidence="1">Cell inner membrane</location>
        <topology evidence="1">Single-pass membrane protein</topology>
        <orientation evidence="1">Periplasmic side</orientation>
    </subcellularLocation>
</comment>
<dbReference type="InterPro" id="IPR006260">
    <property type="entry name" value="TonB/TolA_C"/>
</dbReference>
<evidence type="ECO:0000256" key="8">
    <source>
        <dbReference type="ARBA" id="ARBA00022989"/>
    </source>
</evidence>
<dbReference type="EMBL" id="AFHQ01000053">
    <property type="protein sequence ID" value="EGK57820.1"/>
    <property type="molecule type" value="Genomic_DNA"/>
</dbReference>
<dbReference type="NCBIfam" id="TIGR01352">
    <property type="entry name" value="tonB_Cterm"/>
    <property type="match status" value="1"/>
</dbReference>
<evidence type="ECO:0000256" key="7">
    <source>
        <dbReference type="ARBA" id="ARBA00022927"/>
    </source>
</evidence>
<dbReference type="Gene3D" id="3.30.1150.10">
    <property type="match status" value="1"/>
</dbReference>
<comment type="caution">
    <text evidence="13">The sequence shown here is derived from an EMBL/GenBank/DDBJ whole genome shotgun (WGS) entry which is preliminary data.</text>
</comment>
<dbReference type="InterPro" id="IPR037682">
    <property type="entry name" value="TonB_C"/>
</dbReference>
<keyword evidence="7" id="KW-0653">Protein transport</keyword>
<proteinExistence type="inferred from homology"/>
<dbReference type="GO" id="GO:0055085">
    <property type="term" value="P:transmembrane transport"/>
    <property type="evidence" value="ECO:0007669"/>
    <property type="project" value="InterPro"/>
</dbReference>
<feature type="compositionally biased region" description="Acidic residues" evidence="10">
    <location>
        <begin position="43"/>
        <end position="66"/>
    </location>
</feature>
<dbReference type="Pfam" id="PF03544">
    <property type="entry name" value="TonB_C"/>
    <property type="match status" value="1"/>
</dbReference>
<keyword evidence="8 11" id="KW-1133">Transmembrane helix</keyword>
<evidence type="ECO:0000256" key="5">
    <source>
        <dbReference type="ARBA" id="ARBA00022519"/>
    </source>
</evidence>
<evidence type="ECO:0000256" key="10">
    <source>
        <dbReference type="SAM" id="MobiDB-lite"/>
    </source>
</evidence>
<dbReference type="GO" id="GO:0005886">
    <property type="term" value="C:plasma membrane"/>
    <property type="evidence" value="ECO:0007669"/>
    <property type="project" value="UniProtKB-SubCell"/>
</dbReference>
<evidence type="ECO:0000313" key="13">
    <source>
        <dbReference type="EMBL" id="EGK57820.1"/>
    </source>
</evidence>
<keyword evidence="4" id="KW-1003">Cell membrane</keyword>
<feature type="transmembrane region" description="Helical" evidence="11">
    <location>
        <begin position="12"/>
        <end position="33"/>
    </location>
</feature>
<dbReference type="eggNOG" id="COG0810">
    <property type="taxonomic scope" value="Bacteria"/>
</dbReference>
<dbReference type="SUPFAM" id="SSF74653">
    <property type="entry name" value="TolA/TonB C-terminal domain"/>
    <property type="match status" value="1"/>
</dbReference>
<evidence type="ECO:0000313" key="14">
    <source>
        <dbReference type="Proteomes" id="UP000004067"/>
    </source>
</evidence>
<dbReference type="GO" id="GO:0015031">
    <property type="term" value="P:protein transport"/>
    <property type="evidence" value="ECO:0007669"/>
    <property type="project" value="UniProtKB-KW"/>
</dbReference>
<protein>
    <submittedName>
        <fullName evidence="13">Transport protein TonB</fullName>
    </submittedName>
</protein>
<dbReference type="InterPro" id="IPR051045">
    <property type="entry name" value="TonB-dependent_transducer"/>
</dbReference>
<comment type="similarity">
    <text evidence="2">Belongs to the TonB family.</text>
</comment>